<evidence type="ECO:0000259" key="2">
    <source>
        <dbReference type="Pfam" id="PF26334"/>
    </source>
</evidence>
<dbReference type="SUPFAM" id="SSF53756">
    <property type="entry name" value="UDP-Glycosyltransferase/glycogen phosphorylase"/>
    <property type="match status" value="1"/>
</dbReference>
<keyword evidence="5" id="KW-1185">Reference proteome</keyword>
<dbReference type="Proteomes" id="UP001519308">
    <property type="component" value="Unassembled WGS sequence"/>
</dbReference>
<dbReference type="PIRSF" id="PIRSF007023">
    <property type="entry name" value="UDP-Galf_transf"/>
    <property type="match status" value="1"/>
</dbReference>
<protein>
    <submittedName>
        <fullName evidence="4">Glycosyltransferase involved in cell wall biosynthesis</fullName>
    </submittedName>
</protein>
<evidence type="ECO:0000256" key="1">
    <source>
        <dbReference type="ARBA" id="ARBA00022679"/>
    </source>
</evidence>
<feature type="domain" description="Glucosyltransferase 3-like C-terminal" evidence="3">
    <location>
        <begin position="193"/>
        <end position="359"/>
    </location>
</feature>
<reference evidence="4 5" key="1">
    <citation type="submission" date="2021-03" db="EMBL/GenBank/DDBJ databases">
        <title>Genomic Encyclopedia of Type Strains, Phase IV (KMG-IV): sequencing the most valuable type-strain genomes for metagenomic binning, comparative biology and taxonomic classification.</title>
        <authorList>
            <person name="Goeker M."/>
        </authorList>
    </citation>
    <scope>NUCLEOTIDE SEQUENCE [LARGE SCALE GENOMIC DNA]</scope>
    <source>
        <strain evidence="4 5">DSM 28650</strain>
    </source>
</reference>
<keyword evidence="1" id="KW-0808">Transferase</keyword>
<comment type="caution">
    <text evidence="4">The sequence shown here is derived from an EMBL/GenBank/DDBJ whole genome shotgun (WGS) entry which is preliminary data.</text>
</comment>
<name>A0ABS4K2X3_9CLOT</name>
<feature type="domain" description="Glucosyltransferase 3-like N-terminal" evidence="2">
    <location>
        <begin position="12"/>
        <end position="156"/>
    </location>
</feature>
<evidence type="ECO:0000259" key="3">
    <source>
        <dbReference type="Pfam" id="PF26337"/>
    </source>
</evidence>
<accession>A0ABS4K2X3</accession>
<dbReference type="Gene3D" id="3.40.50.2000">
    <property type="entry name" value="Glycogen Phosphorylase B"/>
    <property type="match status" value="2"/>
</dbReference>
<dbReference type="EMBL" id="JAGGLL010000013">
    <property type="protein sequence ID" value="MBP2022142.1"/>
    <property type="molecule type" value="Genomic_DNA"/>
</dbReference>
<dbReference type="Pfam" id="PF26337">
    <property type="entry name" value="Gtf3_C"/>
    <property type="match status" value="1"/>
</dbReference>
<dbReference type="RefSeq" id="WP_209649530.1">
    <property type="nucleotide sequence ID" value="NZ_JAGGLL010000013.1"/>
</dbReference>
<sequence>MDKYVLEPQISNLFHAGSKAREDVNYFLKNNGFEVLTFKVNDSKKFLKKLKNYINFFLTSPGVVRKVQPNSLVLIQYPYPHRSIVLTSIFRRLMRKNVKVVALVHDIDTLRFQRPDEEIEKEIQRLNSFHHVISHNPIMTEWLTNKGLKKNVFNLEVFDYRMNNLAPNFLTEFGEELASYPDESLATNGTKSLVFAGNLSMHKSKFLYAFTDEILKDLSLNLYGIEFDDTSINCKNYSYKGVFKPDELPRKMEGHFGLIWDGEELNTCSGHFGQYLRFNNPHKLSLYMAAGMPVVTWKNAAIADLISKNRIGILVDSLTEIADAISEVSNEQYLEMKNNISDFNKKVTSGHYIQSIIRKIEEDFSEENKNV</sequence>
<dbReference type="InterPro" id="IPR058591">
    <property type="entry name" value="Gtf3_N"/>
</dbReference>
<evidence type="ECO:0000313" key="4">
    <source>
        <dbReference type="EMBL" id="MBP2022142.1"/>
    </source>
</evidence>
<evidence type="ECO:0000313" key="5">
    <source>
        <dbReference type="Proteomes" id="UP001519308"/>
    </source>
</evidence>
<dbReference type="InterPro" id="IPR058592">
    <property type="entry name" value="Gtf3_C"/>
</dbReference>
<dbReference type="Pfam" id="PF26334">
    <property type="entry name" value="Gtf3_N"/>
    <property type="match status" value="1"/>
</dbReference>
<organism evidence="4 5">
    <name type="scientific">Clostridium punense</name>
    <dbReference type="NCBI Taxonomy" id="1054297"/>
    <lineage>
        <taxon>Bacteria</taxon>
        <taxon>Bacillati</taxon>
        <taxon>Bacillota</taxon>
        <taxon>Clostridia</taxon>
        <taxon>Eubacteriales</taxon>
        <taxon>Clostridiaceae</taxon>
        <taxon>Clostridium</taxon>
    </lineage>
</organism>
<proteinExistence type="predicted"/>
<gene>
    <name evidence="4" type="ORF">J2Z44_001943</name>
</gene>